<evidence type="ECO:0000313" key="3">
    <source>
        <dbReference type="EMBL" id="AOR24132.1"/>
    </source>
</evidence>
<dbReference type="NCBIfam" id="NF047593">
    <property type="entry name" value="IS66_ISAeme5_TnpA"/>
    <property type="match status" value="1"/>
</dbReference>
<keyword evidence="5" id="KW-0614">Plasmid</keyword>
<dbReference type="EMBL" id="CP017256">
    <property type="protein sequence ID" value="AOR25164.1"/>
    <property type="molecule type" value="Genomic_DNA"/>
</dbReference>
<evidence type="ECO:0000313" key="5">
    <source>
        <dbReference type="EMBL" id="AOR25189.1"/>
    </source>
</evidence>
<dbReference type="KEGG" id="ctae:BGI42_15770"/>
<geneLocation type="plasmid" evidence="5">
    <name>pCt3</name>
</geneLocation>
<dbReference type="EMBL" id="CP017253">
    <property type="protein sequence ID" value="AOR23884.1"/>
    <property type="molecule type" value="Genomic_DNA"/>
</dbReference>
<dbReference type="KEGG" id="ctae:BGI42_09170"/>
<evidence type="ECO:0000313" key="2">
    <source>
        <dbReference type="EMBL" id="AOR23884.1"/>
    </source>
</evidence>
<proteinExistence type="predicted"/>
<evidence type="ECO:0000313" key="1">
    <source>
        <dbReference type="EMBL" id="AOR23658.1"/>
    </source>
</evidence>
<dbReference type="EMBL" id="CP017253">
    <property type="protein sequence ID" value="AOR23658.1"/>
    <property type="molecule type" value="Genomic_DNA"/>
</dbReference>
<dbReference type="Proteomes" id="UP000094652">
    <property type="component" value="Chromosome"/>
</dbReference>
<geneLocation type="plasmid" evidence="6">
    <name>pct3</name>
</geneLocation>
<protein>
    <recommendedName>
        <fullName evidence="7">Transposase</fullName>
    </recommendedName>
</protein>
<reference evidence="5" key="2">
    <citation type="journal article" date="2018" name="PLoS ONE">
        <title>Genomics of Clostridium taeniosporum, an organism which forms endospores with ribbon-like appendages.</title>
        <authorList>
            <person name="Cambridge J.M."/>
            <person name="Blinkova A.L."/>
            <person name="Salvador Rocha E.I."/>
            <person name="Bode Hernandez A."/>
            <person name="Moreno M."/>
            <person name="Gines-Candelaria E."/>
            <person name="Goetz B.M."/>
            <person name="Hunicke-Smith S."/>
            <person name="Satterwhite E."/>
            <person name="Tucker H.O."/>
            <person name="Walker J.R."/>
        </authorList>
    </citation>
    <scope>NUCLEOTIDE SEQUENCE</scope>
    <source>
        <strain evidence="5">1/k</strain>
        <plasmid evidence="5">pCt3</plasmid>
    </source>
</reference>
<gene>
    <name evidence="1" type="ORF">BGI42_07900</name>
    <name evidence="2" type="ORF">BGI42_09170</name>
    <name evidence="3" type="ORF">BGI42_10495</name>
    <name evidence="4" type="ORF">BGI42_15615</name>
    <name evidence="5" type="ORF">BGI42_15770</name>
</gene>
<dbReference type="EMBL" id="CP017256">
    <property type="protein sequence ID" value="AOR25189.1"/>
    <property type="molecule type" value="Genomic_DNA"/>
</dbReference>
<evidence type="ECO:0008006" key="7">
    <source>
        <dbReference type="Google" id="ProtNLM"/>
    </source>
</evidence>
<sequence>MVKKGTDVKWRELVEKFSSYEGTLDSFCKENSISRSQFYYYRKKFEKENNTTFQAIALENNNTNILTVTNNIKSATEIKIEIGKAKIFIPANEIALLSNILREFSKTCLI</sequence>
<dbReference type="AlphaFoldDB" id="A0A1D7XPU6"/>
<evidence type="ECO:0000313" key="4">
    <source>
        <dbReference type="EMBL" id="AOR25164.1"/>
    </source>
</evidence>
<accession>A0A1D7XPU6</accession>
<reference evidence="6" key="1">
    <citation type="submission" date="2016-09" db="EMBL/GenBank/DDBJ databases">
        <title>Genomics of Clostridium taeniosporum, an organism which forms endospores with ribbon-like appendages.</title>
        <authorList>
            <person name="Walker J.R."/>
        </authorList>
    </citation>
    <scope>NUCLEOTIDE SEQUENCE [LARGE SCALE GENOMIC DNA]</scope>
    <source>
        <strain evidence="6">1/k</strain>
        <plasmid evidence="6">Plasmid pct3</plasmid>
    </source>
</reference>
<evidence type="ECO:0000313" key="6">
    <source>
        <dbReference type="Proteomes" id="UP000094652"/>
    </source>
</evidence>
<dbReference type="KEGG" id="ctae:BGI42_15615"/>
<dbReference type="RefSeq" id="WP_069679809.1">
    <property type="nucleotide sequence ID" value="NZ_CP017253.2"/>
</dbReference>
<dbReference type="KEGG" id="ctae:BGI42_10495"/>
<dbReference type="KEGG" id="ctae:BGI42_07900"/>
<dbReference type="EMBL" id="CP017253">
    <property type="protein sequence ID" value="AOR24132.1"/>
    <property type="molecule type" value="Genomic_DNA"/>
</dbReference>
<keyword evidence="6" id="KW-1185">Reference proteome</keyword>
<dbReference type="STRING" id="394958.BGI42_07900"/>
<dbReference type="OrthoDB" id="1908483at2"/>
<dbReference type="Proteomes" id="UP000094652">
    <property type="component" value="Plasmid pCt3"/>
</dbReference>
<name>A0A1D7XPU6_9CLOT</name>
<organism evidence="5 6">
    <name type="scientific">Clostridium taeniosporum</name>
    <dbReference type="NCBI Taxonomy" id="394958"/>
    <lineage>
        <taxon>Bacteria</taxon>
        <taxon>Bacillati</taxon>
        <taxon>Bacillota</taxon>
        <taxon>Clostridia</taxon>
        <taxon>Eubacteriales</taxon>
        <taxon>Clostridiaceae</taxon>
        <taxon>Clostridium</taxon>
    </lineage>
</organism>